<gene>
    <name evidence="1" type="ORF">S01H4_27453</name>
</gene>
<dbReference type="InterPro" id="IPR011032">
    <property type="entry name" value="GroES-like_sf"/>
</dbReference>
<evidence type="ECO:0000313" key="1">
    <source>
        <dbReference type="EMBL" id="GAG76954.1"/>
    </source>
</evidence>
<dbReference type="SUPFAM" id="SSF50129">
    <property type="entry name" value="GroES-like"/>
    <property type="match status" value="1"/>
</dbReference>
<sequence length="40" mass="4461">MKAIVCTKYGPPDGLQLKEVEKPTPKDNEVLIRIYATTVT</sequence>
<accession>X1A5G7</accession>
<proteinExistence type="predicted"/>
<reference evidence="1" key="1">
    <citation type="journal article" date="2014" name="Front. Microbiol.">
        <title>High frequency of phylogenetically diverse reductive dehalogenase-homologous genes in deep subseafloor sedimentary metagenomes.</title>
        <authorList>
            <person name="Kawai M."/>
            <person name="Futagami T."/>
            <person name="Toyoda A."/>
            <person name="Takaki Y."/>
            <person name="Nishi S."/>
            <person name="Hori S."/>
            <person name="Arai W."/>
            <person name="Tsubouchi T."/>
            <person name="Morono Y."/>
            <person name="Uchiyama I."/>
            <person name="Ito T."/>
            <person name="Fujiyama A."/>
            <person name="Inagaki F."/>
            <person name="Takami H."/>
        </authorList>
    </citation>
    <scope>NUCLEOTIDE SEQUENCE</scope>
    <source>
        <strain evidence="1">Expedition CK06-06</strain>
    </source>
</reference>
<dbReference type="AlphaFoldDB" id="X1A5G7"/>
<protein>
    <submittedName>
        <fullName evidence="1">Uncharacterized protein</fullName>
    </submittedName>
</protein>
<dbReference type="EMBL" id="BART01013424">
    <property type="protein sequence ID" value="GAG76954.1"/>
    <property type="molecule type" value="Genomic_DNA"/>
</dbReference>
<feature type="non-terminal residue" evidence="1">
    <location>
        <position position="40"/>
    </location>
</feature>
<organism evidence="1">
    <name type="scientific">marine sediment metagenome</name>
    <dbReference type="NCBI Taxonomy" id="412755"/>
    <lineage>
        <taxon>unclassified sequences</taxon>
        <taxon>metagenomes</taxon>
        <taxon>ecological metagenomes</taxon>
    </lineage>
</organism>
<comment type="caution">
    <text evidence="1">The sequence shown here is derived from an EMBL/GenBank/DDBJ whole genome shotgun (WGS) entry which is preliminary data.</text>
</comment>
<dbReference type="Gene3D" id="3.90.180.10">
    <property type="entry name" value="Medium-chain alcohol dehydrogenases, catalytic domain"/>
    <property type="match status" value="1"/>
</dbReference>
<name>X1A5G7_9ZZZZ</name>